<dbReference type="AlphaFoldDB" id="A0A5B7EP94"/>
<name>A0A5B7EP94_PORTR</name>
<evidence type="ECO:0000313" key="2">
    <source>
        <dbReference type="Proteomes" id="UP000324222"/>
    </source>
</evidence>
<organism evidence="1 2">
    <name type="scientific">Portunus trituberculatus</name>
    <name type="common">Swimming crab</name>
    <name type="synonym">Neptunus trituberculatus</name>
    <dbReference type="NCBI Taxonomy" id="210409"/>
    <lineage>
        <taxon>Eukaryota</taxon>
        <taxon>Metazoa</taxon>
        <taxon>Ecdysozoa</taxon>
        <taxon>Arthropoda</taxon>
        <taxon>Crustacea</taxon>
        <taxon>Multicrustacea</taxon>
        <taxon>Malacostraca</taxon>
        <taxon>Eumalacostraca</taxon>
        <taxon>Eucarida</taxon>
        <taxon>Decapoda</taxon>
        <taxon>Pleocyemata</taxon>
        <taxon>Brachyura</taxon>
        <taxon>Eubrachyura</taxon>
        <taxon>Portunoidea</taxon>
        <taxon>Portunidae</taxon>
        <taxon>Portuninae</taxon>
        <taxon>Portunus</taxon>
    </lineage>
</organism>
<dbReference type="Proteomes" id="UP000324222">
    <property type="component" value="Unassembled WGS sequence"/>
</dbReference>
<dbReference type="EMBL" id="VSRR010003195">
    <property type="protein sequence ID" value="MPC35077.1"/>
    <property type="molecule type" value="Genomic_DNA"/>
</dbReference>
<gene>
    <name evidence="1" type="ORF">E2C01_028490</name>
</gene>
<reference evidence="1 2" key="1">
    <citation type="submission" date="2019-05" db="EMBL/GenBank/DDBJ databases">
        <title>Another draft genome of Portunus trituberculatus and its Hox gene families provides insights of decapod evolution.</title>
        <authorList>
            <person name="Jeong J.-H."/>
            <person name="Song I."/>
            <person name="Kim S."/>
            <person name="Choi T."/>
            <person name="Kim D."/>
            <person name="Ryu S."/>
            <person name="Kim W."/>
        </authorList>
    </citation>
    <scope>NUCLEOTIDE SEQUENCE [LARGE SCALE GENOMIC DNA]</scope>
    <source>
        <tissue evidence="1">Muscle</tissue>
    </source>
</reference>
<proteinExistence type="predicted"/>
<comment type="caution">
    <text evidence="1">The sequence shown here is derived from an EMBL/GenBank/DDBJ whole genome shotgun (WGS) entry which is preliminary data.</text>
</comment>
<sequence>MSDERDTKRRIFIDRLPVESMVPLAPHIGHVSEMKPLLTCGDIRDVEEAREVMEPYWSRCPEARDVTEP</sequence>
<accession>A0A5B7EP94</accession>
<protein>
    <submittedName>
        <fullName evidence="1">Uncharacterized protein</fullName>
    </submittedName>
</protein>
<evidence type="ECO:0000313" key="1">
    <source>
        <dbReference type="EMBL" id="MPC35077.1"/>
    </source>
</evidence>
<keyword evidence="2" id="KW-1185">Reference proteome</keyword>